<name>A0A562T771_9HYPH</name>
<dbReference type="AlphaFoldDB" id="A0A562T771"/>
<dbReference type="Proteomes" id="UP000320593">
    <property type="component" value="Unassembled WGS sequence"/>
</dbReference>
<comment type="caution">
    <text evidence="1">The sequence shown here is derived from an EMBL/GenBank/DDBJ whole genome shotgun (WGS) entry which is preliminary data.</text>
</comment>
<gene>
    <name evidence="1" type="ORF">JM93_01632</name>
</gene>
<proteinExistence type="predicted"/>
<dbReference type="EMBL" id="VLLF01000003">
    <property type="protein sequence ID" value="TWI89429.1"/>
    <property type="molecule type" value="Genomic_DNA"/>
</dbReference>
<sequence length="389" mass="42696">MNKMNAAKDGKAFEVGLKQARDAVGKLAKMTGAAAKENGELKGAANDFAGLSGSLKETSRAFAKMRTFKNVTPQESFDGVYERDTFVKSTGLQPEIVTHTFAENINHQWADLDDKTRTKIEDDWKTNNPNDAQDGNLFTPLSYNAFELTDSNGVTTDYNNYGKKNYLLMDGGGAFTNLYLSFNSDGCCDIDHAVVQKEAQGAGLNKAAMQSILDMRADQPPQKKLKEVTLSANVSVGGYAWAKVGFKPANTNSCRDMLGTISKTLKDVLNNKTLTSQMNDGQALALQEYKNEVDRALKDLTQNGSKNDQLFKKYAPLVTSAAQLKQPVAPKAAEEYLRDIGGRETDKYTRMNFDNFTVGKLCMMGTAWGGALDLTQDADRQALKKYAQK</sequence>
<reference evidence="1 2" key="1">
    <citation type="submission" date="2019-07" db="EMBL/GenBank/DDBJ databases">
        <title>Genomic Encyclopedia of Archaeal and Bacterial Type Strains, Phase II (KMG-II): from individual species to whole genera.</title>
        <authorList>
            <person name="Goeker M."/>
        </authorList>
    </citation>
    <scope>NUCLEOTIDE SEQUENCE [LARGE SCALE GENOMIC DNA]</scope>
    <source>
        <strain evidence="1 2">ATCC BAA-252</strain>
    </source>
</reference>
<evidence type="ECO:0000313" key="2">
    <source>
        <dbReference type="Proteomes" id="UP000320593"/>
    </source>
</evidence>
<evidence type="ECO:0000313" key="1">
    <source>
        <dbReference type="EMBL" id="TWI89429.1"/>
    </source>
</evidence>
<protein>
    <submittedName>
        <fullName evidence="1">Uncharacterized protein</fullName>
    </submittedName>
</protein>
<accession>A0A562T771</accession>
<keyword evidence="2" id="KW-1185">Reference proteome</keyword>
<organism evidence="1 2">
    <name type="scientific">Roseibium hamelinense</name>
    <dbReference type="NCBI Taxonomy" id="150831"/>
    <lineage>
        <taxon>Bacteria</taxon>
        <taxon>Pseudomonadati</taxon>
        <taxon>Pseudomonadota</taxon>
        <taxon>Alphaproteobacteria</taxon>
        <taxon>Hyphomicrobiales</taxon>
        <taxon>Stappiaceae</taxon>
        <taxon>Roseibium</taxon>
    </lineage>
</organism>